<evidence type="ECO:0000259" key="1">
    <source>
        <dbReference type="PROSITE" id="PS51819"/>
    </source>
</evidence>
<evidence type="ECO:0000313" key="2">
    <source>
        <dbReference type="EMBL" id="MRX71249.1"/>
    </source>
</evidence>
<feature type="domain" description="VOC" evidence="1">
    <location>
        <begin position="3"/>
        <end position="120"/>
    </location>
</feature>
<dbReference type="RefSeq" id="WP_154306379.1">
    <property type="nucleotide sequence ID" value="NZ_WKKI01000003.1"/>
</dbReference>
<gene>
    <name evidence="2" type="ORF">GJU40_03560</name>
</gene>
<protein>
    <submittedName>
        <fullName evidence="2">VOC family protein</fullName>
    </submittedName>
</protein>
<dbReference type="InterPro" id="IPR029068">
    <property type="entry name" value="Glyas_Bleomycin-R_OHBP_Dase"/>
</dbReference>
<dbReference type="PROSITE" id="PS51819">
    <property type="entry name" value="VOC"/>
    <property type="match status" value="1"/>
</dbReference>
<accession>A0A7X2IX16</accession>
<sequence length="141" mass="16481">MLKIGSIFIPVTNLEKSEQWYERILGVKKIDSWGEGTGFYLPLGSTQLALIQVESLQPAHFHINKNEINSYYNFMVDDIESTQQHFRDNDVKTTEIEDFNGMKFFDFYDLDGNSFSVVSEVEDSPYHSDQVRRMQERNRAL</sequence>
<dbReference type="OrthoDB" id="2184229at2"/>
<dbReference type="Proteomes" id="UP000448867">
    <property type="component" value="Unassembled WGS sequence"/>
</dbReference>
<organism evidence="2 3">
    <name type="scientific">Metabacillus lacus</name>
    <dbReference type="NCBI Taxonomy" id="1983721"/>
    <lineage>
        <taxon>Bacteria</taxon>
        <taxon>Bacillati</taxon>
        <taxon>Bacillota</taxon>
        <taxon>Bacilli</taxon>
        <taxon>Bacillales</taxon>
        <taxon>Bacillaceae</taxon>
        <taxon>Metabacillus</taxon>
    </lineage>
</organism>
<dbReference type="AlphaFoldDB" id="A0A7X2IX16"/>
<dbReference type="InterPro" id="IPR004360">
    <property type="entry name" value="Glyas_Fos-R_dOase_dom"/>
</dbReference>
<dbReference type="InterPro" id="IPR037523">
    <property type="entry name" value="VOC_core"/>
</dbReference>
<proteinExistence type="predicted"/>
<dbReference type="Pfam" id="PF00903">
    <property type="entry name" value="Glyoxalase"/>
    <property type="match status" value="1"/>
</dbReference>
<dbReference type="EMBL" id="WKKI01000003">
    <property type="protein sequence ID" value="MRX71249.1"/>
    <property type="molecule type" value="Genomic_DNA"/>
</dbReference>
<name>A0A7X2IX16_9BACI</name>
<evidence type="ECO:0000313" key="3">
    <source>
        <dbReference type="Proteomes" id="UP000448867"/>
    </source>
</evidence>
<keyword evidence="3" id="KW-1185">Reference proteome</keyword>
<dbReference type="CDD" id="cd06587">
    <property type="entry name" value="VOC"/>
    <property type="match status" value="1"/>
</dbReference>
<dbReference type="Gene3D" id="3.10.180.10">
    <property type="entry name" value="2,3-Dihydroxybiphenyl 1,2-Dioxygenase, domain 1"/>
    <property type="match status" value="1"/>
</dbReference>
<dbReference type="SUPFAM" id="SSF54593">
    <property type="entry name" value="Glyoxalase/Bleomycin resistance protein/Dihydroxybiphenyl dioxygenase"/>
    <property type="match status" value="1"/>
</dbReference>
<comment type="caution">
    <text evidence="2">The sequence shown here is derived from an EMBL/GenBank/DDBJ whole genome shotgun (WGS) entry which is preliminary data.</text>
</comment>
<reference evidence="2 3" key="1">
    <citation type="submission" date="2019-11" db="EMBL/GenBank/DDBJ databases">
        <title>Bacillus lacus genome.</title>
        <authorList>
            <person name="Allen C.J."/>
            <person name="Newman J.D."/>
        </authorList>
    </citation>
    <scope>NUCLEOTIDE SEQUENCE [LARGE SCALE GENOMIC DNA]</scope>
    <source>
        <strain evidence="2 3">KCTC 33946</strain>
    </source>
</reference>